<gene>
    <name evidence="5" type="ORF">LZC94_32775</name>
</gene>
<dbReference type="InterPro" id="IPR000551">
    <property type="entry name" value="MerR-type_HTH_dom"/>
</dbReference>
<dbReference type="PRINTS" id="PR00040">
    <property type="entry name" value="HTHMERR"/>
</dbReference>
<evidence type="ECO:0000313" key="6">
    <source>
        <dbReference type="Proteomes" id="UP001370348"/>
    </source>
</evidence>
<dbReference type="RefSeq" id="WP_394822232.1">
    <property type="nucleotide sequence ID" value="NZ_CP089984.1"/>
</dbReference>
<accession>A0ABZ2LTY2</accession>
<evidence type="ECO:0000313" key="5">
    <source>
        <dbReference type="EMBL" id="WXB12611.1"/>
    </source>
</evidence>
<dbReference type="PANTHER" id="PTHR30204">
    <property type="entry name" value="REDOX-CYCLING DRUG-SENSING TRANSCRIPTIONAL ACTIVATOR SOXR"/>
    <property type="match status" value="1"/>
</dbReference>
<proteinExistence type="predicted"/>
<dbReference type="PANTHER" id="PTHR30204:SF94">
    <property type="entry name" value="HEAVY METAL-DEPENDENT TRANSCRIPTIONAL REGULATOR HI_0293-RELATED"/>
    <property type="match status" value="1"/>
</dbReference>
<keyword evidence="3" id="KW-0804">Transcription</keyword>
<evidence type="ECO:0000259" key="4">
    <source>
        <dbReference type="PROSITE" id="PS50937"/>
    </source>
</evidence>
<evidence type="ECO:0000256" key="1">
    <source>
        <dbReference type="ARBA" id="ARBA00023015"/>
    </source>
</evidence>
<dbReference type="InterPro" id="IPR047057">
    <property type="entry name" value="MerR_fam"/>
</dbReference>
<dbReference type="Gene3D" id="1.10.1660.10">
    <property type="match status" value="1"/>
</dbReference>
<evidence type="ECO:0000256" key="3">
    <source>
        <dbReference type="ARBA" id="ARBA00023163"/>
    </source>
</evidence>
<reference evidence="5 6" key="1">
    <citation type="submission" date="2021-12" db="EMBL/GenBank/DDBJ databases">
        <title>Discovery of the Pendulisporaceae a myxobacterial family with distinct sporulation behavior and unique specialized metabolism.</title>
        <authorList>
            <person name="Garcia R."/>
            <person name="Popoff A."/>
            <person name="Bader C.D."/>
            <person name="Loehr J."/>
            <person name="Walesch S."/>
            <person name="Walt C."/>
            <person name="Boldt J."/>
            <person name="Bunk B."/>
            <person name="Haeckl F.J.F.P.J."/>
            <person name="Gunesch A.P."/>
            <person name="Birkelbach J."/>
            <person name="Nuebel U."/>
            <person name="Pietschmann T."/>
            <person name="Bach T."/>
            <person name="Mueller R."/>
        </authorList>
    </citation>
    <scope>NUCLEOTIDE SEQUENCE [LARGE SCALE GENOMIC DNA]</scope>
    <source>
        <strain evidence="5 6">MSr11954</strain>
    </source>
</reference>
<dbReference type="PROSITE" id="PS50937">
    <property type="entry name" value="HTH_MERR_2"/>
    <property type="match status" value="1"/>
</dbReference>
<keyword evidence="2" id="KW-0238">DNA-binding</keyword>
<dbReference type="PROSITE" id="PS00552">
    <property type="entry name" value="HTH_MERR_1"/>
    <property type="match status" value="1"/>
</dbReference>
<sequence length="123" mass="13269">MRIGQLALRAGLAPSAIRYYESIGILKPPARVSGRREYANSALDTLQFVQAAQRAGFTLAETRELVGLLRSGGPDPWPSIARRKLVELDASIAKLTMARRLLASAMNCACEGKIDACALVADR</sequence>
<dbReference type="SMART" id="SM00422">
    <property type="entry name" value="HTH_MERR"/>
    <property type="match status" value="1"/>
</dbReference>
<protein>
    <submittedName>
        <fullName evidence="5">MerR family transcriptional regulator</fullName>
    </submittedName>
</protein>
<dbReference type="SUPFAM" id="SSF46955">
    <property type="entry name" value="Putative DNA-binding domain"/>
    <property type="match status" value="1"/>
</dbReference>
<dbReference type="Proteomes" id="UP001370348">
    <property type="component" value="Chromosome"/>
</dbReference>
<keyword evidence="6" id="KW-1185">Reference proteome</keyword>
<dbReference type="Pfam" id="PF13411">
    <property type="entry name" value="MerR_1"/>
    <property type="match status" value="1"/>
</dbReference>
<evidence type="ECO:0000256" key="2">
    <source>
        <dbReference type="ARBA" id="ARBA00023125"/>
    </source>
</evidence>
<organism evidence="5 6">
    <name type="scientific">Pendulispora albinea</name>
    <dbReference type="NCBI Taxonomy" id="2741071"/>
    <lineage>
        <taxon>Bacteria</taxon>
        <taxon>Pseudomonadati</taxon>
        <taxon>Myxococcota</taxon>
        <taxon>Myxococcia</taxon>
        <taxon>Myxococcales</taxon>
        <taxon>Sorangiineae</taxon>
        <taxon>Pendulisporaceae</taxon>
        <taxon>Pendulispora</taxon>
    </lineage>
</organism>
<name>A0ABZ2LTY2_9BACT</name>
<keyword evidence="1" id="KW-0805">Transcription regulation</keyword>
<feature type="domain" description="HTH merR-type" evidence="4">
    <location>
        <begin position="1"/>
        <end position="68"/>
    </location>
</feature>
<dbReference type="EMBL" id="CP089984">
    <property type="protein sequence ID" value="WXB12611.1"/>
    <property type="molecule type" value="Genomic_DNA"/>
</dbReference>
<dbReference type="InterPro" id="IPR009061">
    <property type="entry name" value="DNA-bd_dom_put_sf"/>
</dbReference>